<feature type="compositionally biased region" description="Gly residues" evidence="1">
    <location>
        <begin position="231"/>
        <end position="241"/>
    </location>
</feature>
<evidence type="ECO:0000256" key="1">
    <source>
        <dbReference type="SAM" id="MobiDB-lite"/>
    </source>
</evidence>
<accession>A0ABX0WJ55</accession>
<dbReference type="CDD" id="cd09854">
    <property type="entry name" value="PIN_VapC-like"/>
    <property type="match status" value="1"/>
</dbReference>
<dbReference type="Pfam" id="PF13470">
    <property type="entry name" value="PIN_3"/>
    <property type="match status" value="1"/>
</dbReference>
<reference evidence="4" key="1">
    <citation type="submission" date="2020-03" db="EMBL/GenBank/DDBJ databases">
        <title>Whole-genome sequence of the purple nonsulfur bacterium Rhodocyclus tenuis DSM112.</title>
        <authorList>
            <person name="Kyndt J.A."/>
            <person name="Meyer T.E."/>
        </authorList>
    </citation>
    <scope>NUCLEOTIDE SEQUENCE [LARGE SCALE GENOMIC DNA]</scope>
    <source>
        <strain evidence="4">DSM 112</strain>
    </source>
</reference>
<gene>
    <name evidence="3" type="ORF">HCX48_11055</name>
</gene>
<feature type="compositionally biased region" description="Low complexity" evidence="1">
    <location>
        <begin position="216"/>
        <end position="230"/>
    </location>
</feature>
<dbReference type="RefSeq" id="WP_167682303.1">
    <property type="nucleotide sequence ID" value="NZ_JAATWB010000007.1"/>
</dbReference>
<dbReference type="PANTHER" id="PTHR34610:SF3">
    <property type="entry name" value="SSL7007 PROTEIN"/>
    <property type="match status" value="1"/>
</dbReference>
<dbReference type="Proteomes" id="UP000720344">
    <property type="component" value="Unassembled WGS sequence"/>
</dbReference>
<protein>
    <submittedName>
        <fullName evidence="3">PIN domain-containing protein</fullName>
    </submittedName>
</protein>
<proteinExistence type="predicted"/>
<feature type="region of interest" description="Disordered" evidence="1">
    <location>
        <begin position="216"/>
        <end position="241"/>
    </location>
</feature>
<dbReference type="InterPro" id="IPR029060">
    <property type="entry name" value="PIN-like_dom_sf"/>
</dbReference>
<name>A0ABX0WJ55_9RHOO</name>
<feature type="domain" description="PIN" evidence="2">
    <location>
        <begin position="43"/>
        <end position="187"/>
    </location>
</feature>
<organism evidence="3 4">
    <name type="scientific">Rhodocyclus gracilis</name>
    <dbReference type="NCBI Taxonomy" id="2929842"/>
    <lineage>
        <taxon>Bacteria</taxon>
        <taxon>Pseudomonadati</taxon>
        <taxon>Pseudomonadota</taxon>
        <taxon>Betaproteobacteria</taxon>
        <taxon>Rhodocyclales</taxon>
        <taxon>Rhodocyclaceae</taxon>
        <taxon>Rhodocyclus</taxon>
    </lineage>
</organism>
<feature type="compositionally biased region" description="Polar residues" evidence="1">
    <location>
        <begin position="1"/>
        <end position="14"/>
    </location>
</feature>
<evidence type="ECO:0000313" key="3">
    <source>
        <dbReference type="EMBL" id="NJA89756.1"/>
    </source>
</evidence>
<evidence type="ECO:0000313" key="4">
    <source>
        <dbReference type="Proteomes" id="UP000720344"/>
    </source>
</evidence>
<dbReference type="PANTHER" id="PTHR34610">
    <property type="entry name" value="SSL7007 PROTEIN"/>
    <property type="match status" value="1"/>
</dbReference>
<dbReference type="SUPFAM" id="SSF88723">
    <property type="entry name" value="PIN domain-like"/>
    <property type="match status" value="1"/>
</dbReference>
<evidence type="ECO:0000259" key="2">
    <source>
        <dbReference type="Pfam" id="PF13470"/>
    </source>
</evidence>
<dbReference type="EMBL" id="JAATWB010000007">
    <property type="protein sequence ID" value="NJA89756.1"/>
    <property type="molecule type" value="Genomic_DNA"/>
</dbReference>
<keyword evidence="4" id="KW-1185">Reference proteome</keyword>
<feature type="compositionally biased region" description="Basic and acidic residues" evidence="1">
    <location>
        <begin position="137"/>
        <end position="148"/>
    </location>
</feature>
<feature type="region of interest" description="Disordered" evidence="1">
    <location>
        <begin position="1"/>
        <end position="40"/>
    </location>
</feature>
<comment type="caution">
    <text evidence="3">The sequence shown here is derived from an EMBL/GenBank/DDBJ whole genome shotgun (WGS) entry which is preliminary data.</text>
</comment>
<sequence>MTTTPSPCQQSAHSVPTAHSAPAPAARITDATSRPAADDPPRRLVLDTNIVIDLLHFANPATDWLRAGMAAGRLRCFTSPECLAELASVLPRPQFRLDAAGVARVLAAYEAWVISLPEENPAGSINPAAPASTADAPRQEESAHRDAVGEATGEDIANLPRCRDRDDQKFLVLAARCGADALITRDRELLRLAHPGRRCPAPFAILTAKAAAPLFGESGESGATGDSGDSGNSGGYGAESD</sequence>
<dbReference type="InterPro" id="IPR002716">
    <property type="entry name" value="PIN_dom"/>
</dbReference>
<feature type="region of interest" description="Disordered" evidence="1">
    <location>
        <begin position="123"/>
        <end position="151"/>
    </location>
</feature>
<dbReference type="InterPro" id="IPR002850">
    <property type="entry name" value="PIN_toxin-like"/>
</dbReference>